<comment type="similarity">
    <text evidence="2 8">Belongs to the peptidase S8 family.</text>
</comment>
<dbReference type="PRINTS" id="PR00723">
    <property type="entry name" value="SUBTILISIN"/>
</dbReference>
<dbReference type="PROSITE" id="PS51892">
    <property type="entry name" value="SUBTILASE"/>
    <property type="match status" value="1"/>
</dbReference>
<evidence type="ECO:0000313" key="11">
    <source>
        <dbReference type="EMBL" id="MFC4542391.1"/>
    </source>
</evidence>
<dbReference type="AlphaFoldDB" id="A0ABD5PP54"/>
<dbReference type="RefSeq" id="WP_250141787.1">
    <property type="nucleotide sequence ID" value="NZ_JALIQP010000004.1"/>
</dbReference>
<evidence type="ECO:0000256" key="2">
    <source>
        <dbReference type="ARBA" id="ARBA00011073"/>
    </source>
</evidence>
<gene>
    <name evidence="11" type="ORF">ACFO5R_10680</name>
</gene>
<reference evidence="11 12" key="1">
    <citation type="journal article" date="2019" name="Int. J. Syst. Evol. Microbiol.">
        <title>The Global Catalogue of Microorganisms (GCM) 10K type strain sequencing project: providing services to taxonomists for standard genome sequencing and annotation.</title>
        <authorList>
            <consortium name="The Broad Institute Genomics Platform"/>
            <consortium name="The Broad Institute Genome Sequencing Center for Infectious Disease"/>
            <person name="Wu L."/>
            <person name="Ma J."/>
        </authorList>
    </citation>
    <scope>NUCLEOTIDE SEQUENCE [LARGE SCALE GENOMIC DNA]</scope>
    <source>
        <strain evidence="11 12">WLHS5</strain>
    </source>
</reference>
<keyword evidence="12" id="KW-1185">Reference proteome</keyword>
<dbReference type="Gene3D" id="3.40.50.200">
    <property type="entry name" value="Peptidase S8/S53 domain"/>
    <property type="match status" value="1"/>
</dbReference>
<evidence type="ECO:0000256" key="8">
    <source>
        <dbReference type="PROSITE-ProRule" id="PRU01240"/>
    </source>
</evidence>
<evidence type="ECO:0000256" key="6">
    <source>
        <dbReference type="ARBA" id="ARBA00022825"/>
    </source>
</evidence>
<dbReference type="SUPFAM" id="SSF52743">
    <property type="entry name" value="Subtilisin-like"/>
    <property type="match status" value="1"/>
</dbReference>
<dbReference type="PANTHER" id="PTHR43806">
    <property type="entry name" value="PEPTIDASE S8"/>
    <property type="match status" value="1"/>
</dbReference>
<evidence type="ECO:0000256" key="4">
    <source>
        <dbReference type="ARBA" id="ARBA00022670"/>
    </source>
</evidence>
<evidence type="ECO:0000256" key="7">
    <source>
        <dbReference type="PIRSR" id="PIRSR615500-1"/>
    </source>
</evidence>
<keyword evidence="4 8" id="KW-0645">Protease</keyword>
<evidence type="ECO:0000256" key="1">
    <source>
        <dbReference type="ARBA" id="ARBA00004613"/>
    </source>
</evidence>
<feature type="region of interest" description="Disordered" evidence="9">
    <location>
        <begin position="400"/>
        <end position="421"/>
    </location>
</feature>
<dbReference type="InterPro" id="IPR023828">
    <property type="entry name" value="Peptidase_S8_Ser-AS"/>
</dbReference>
<evidence type="ECO:0000256" key="5">
    <source>
        <dbReference type="ARBA" id="ARBA00022801"/>
    </source>
</evidence>
<feature type="compositionally biased region" description="Acidic residues" evidence="9">
    <location>
        <begin position="405"/>
        <end position="421"/>
    </location>
</feature>
<name>A0ABD5PP54_9EURY</name>
<dbReference type="EC" id="3.4.-.-" evidence="11"/>
<proteinExistence type="inferred from homology"/>
<sequence length="530" mass="54819">MVEENNVHVDRRSVLKAAGALGAFFGMGGVASATPGRTPGPKEDEILVGTADGVGIASAQATVERNVPDGAAVVHENDELGYMAVEMPDDRAGTMDSTIDRLERQPGIEYAERNATYYTQLEPNDPQFGQQYAPQQVRADDAWDTTLGSMDVTVAVVDQGVDYTHPDLADRFEGDEGYDFVDNDEDPAPVVNSENHGTHVAGCAAATTDNAEGTAGIANCRLISGRALGSDGGGSLSDIADAIQWAADQGADIINMSLGGGGANTTMRNAIDYAYENGSLPIAAAGNDGGAVSYPAAYENCMAVSAIDQNENLASFSNRGPEINVAAPGVDVLAPVPGGTYESLSGTSMACPVASGVAALGKGVNPDDSPADLWQRLENSAVDVGLSDDQQGAGRVDALNIVDGGDPDDPDDPDDPGDGECGDEVATDSVEGYLSGGYWGSSDAYTYTLDTANPCSATVTLDGPSSADFDLYLTLDGRTPSTWDYDASATSYDSQEEIQVDLSGDEELGILVDAYSGSGSYTVTIEELGK</sequence>
<dbReference type="Gene3D" id="2.60.120.380">
    <property type="match status" value="1"/>
</dbReference>
<dbReference type="InterPro" id="IPR006311">
    <property type="entry name" value="TAT_signal"/>
</dbReference>
<dbReference type="InterPro" id="IPR000209">
    <property type="entry name" value="Peptidase_S8/S53_dom"/>
</dbReference>
<dbReference type="PROSITE" id="PS00137">
    <property type="entry name" value="SUBTILASE_HIS"/>
    <property type="match status" value="1"/>
</dbReference>
<evidence type="ECO:0000313" key="12">
    <source>
        <dbReference type="Proteomes" id="UP001595898"/>
    </source>
</evidence>
<accession>A0ABD5PP54</accession>
<dbReference type="InterPro" id="IPR015500">
    <property type="entry name" value="Peptidase_S8_subtilisin-rel"/>
</dbReference>
<comment type="subcellular location">
    <subcellularLocation>
        <location evidence="1">Secreted</location>
    </subcellularLocation>
</comment>
<protein>
    <submittedName>
        <fullName evidence="11">S8 family peptidase</fullName>
        <ecNumber evidence="11">3.4.-.-</ecNumber>
    </submittedName>
</protein>
<feature type="domain" description="Peptidase S8/S53" evidence="10">
    <location>
        <begin position="151"/>
        <end position="394"/>
    </location>
</feature>
<dbReference type="PROSITE" id="PS51318">
    <property type="entry name" value="TAT"/>
    <property type="match status" value="1"/>
</dbReference>
<keyword evidence="5 8" id="KW-0378">Hydrolase</keyword>
<comment type="caution">
    <text evidence="11">The sequence shown here is derived from an EMBL/GenBank/DDBJ whole genome shotgun (WGS) entry which is preliminary data.</text>
</comment>
<dbReference type="PROSITE" id="PS00138">
    <property type="entry name" value="SUBTILASE_SER"/>
    <property type="match status" value="1"/>
</dbReference>
<dbReference type="EMBL" id="JBHSFA010000005">
    <property type="protein sequence ID" value="MFC4542391.1"/>
    <property type="molecule type" value="Genomic_DNA"/>
</dbReference>
<feature type="active site" description="Charge relay system" evidence="7 8">
    <location>
        <position position="158"/>
    </location>
</feature>
<dbReference type="InterPro" id="IPR036852">
    <property type="entry name" value="Peptidase_S8/S53_dom_sf"/>
</dbReference>
<dbReference type="InterPro" id="IPR022398">
    <property type="entry name" value="Peptidase_S8_His-AS"/>
</dbReference>
<keyword evidence="3" id="KW-0964">Secreted</keyword>
<dbReference type="InterPro" id="IPR050131">
    <property type="entry name" value="Peptidase_S8_subtilisin-like"/>
</dbReference>
<dbReference type="CDD" id="cd07484">
    <property type="entry name" value="Peptidases_S8_Thermitase_like"/>
    <property type="match status" value="1"/>
</dbReference>
<evidence type="ECO:0000259" key="10">
    <source>
        <dbReference type="Pfam" id="PF00082"/>
    </source>
</evidence>
<dbReference type="GO" id="GO:0006508">
    <property type="term" value="P:proteolysis"/>
    <property type="evidence" value="ECO:0007669"/>
    <property type="project" value="UniProtKB-KW"/>
</dbReference>
<dbReference type="InterPro" id="IPR034084">
    <property type="entry name" value="Thermitase-like_dom"/>
</dbReference>
<feature type="active site" description="Charge relay system" evidence="7 8">
    <location>
        <position position="348"/>
    </location>
</feature>
<evidence type="ECO:0000256" key="9">
    <source>
        <dbReference type="SAM" id="MobiDB-lite"/>
    </source>
</evidence>
<dbReference type="GO" id="GO:0004252">
    <property type="term" value="F:serine-type endopeptidase activity"/>
    <property type="evidence" value="ECO:0007669"/>
    <property type="project" value="UniProtKB-UniRule"/>
</dbReference>
<dbReference type="Proteomes" id="UP001595898">
    <property type="component" value="Unassembled WGS sequence"/>
</dbReference>
<dbReference type="PANTHER" id="PTHR43806:SF11">
    <property type="entry name" value="CEREVISIN-RELATED"/>
    <property type="match status" value="1"/>
</dbReference>
<organism evidence="11 12">
    <name type="scientific">Halosolutus amylolyticus</name>
    <dbReference type="NCBI Taxonomy" id="2932267"/>
    <lineage>
        <taxon>Archaea</taxon>
        <taxon>Methanobacteriati</taxon>
        <taxon>Methanobacteriota</taxon>
        <taxon>Stenosarchaea group</taxon>
        <taxon>Halobacteria</taxon>
        <taxon>Halobacteriales</taxon>
        <taxon>Natrialbaceae</taxon>
        <taxon>Halosolutus</taxon>
    </lineage>
</organism>
<keyword evidence="6 8" id="KW-0720">Serine protease</keyword>
<evidence type="ECO:0000256" key="3">
    <source>
        <dbReference type="ARBA" id="ARBA00022525"/>
    </source>
</evidence>
<feature type="active site" description="Charge relay system" evidence="7 8">
    <location>
        <position position="196"/>
    </location>
</feature>
<dbReference type="GO" id="GO:0005576">
    <property type="term" value="C:extracellular region"/>
    <property type="evidence" value="ECO:0007669"/>
    <property type="project" value="UniProtKB-SubCell"/>
</dbReference>
<dbReference type="Pfam" id="PF00082">
    <property type="entry name" value="Peptidase_S8"/>
    <property type="match status" value="1"/>
</dbReference>